<evidence type="ECO:0000256" key="6">
    <source>
        <dbReference type="ARBA" id="ARBA00023125"/>
    </source>
</evidence>
<dbReference type="STRING" id="572479.Hprae_1024"/>
<dbReference type="SUPFAM" id="SSF53150">
    <property type="entry name" value="DNA repair protein MutS, domain II"/>
    <property type="match status" value="1"/>
</dbReference>
<dbReference type="EMBL" id="CP002175">
    <property type="protein sequence ID" value="ADO77177.1"/>
    <property type="molecule type" value="Genomic_DNA"/>
</dbReference>
<dbReference type="SUPFAM" id="SSF55271">
    <property type="entry name" value="DNA repair protein MutS, domain I"/>
    <property type="match status" value="1"/>
</dbReference>
<name>E3DLD8_HALPG</name>
<gene>
    <name evidence="9" type="primary">mutS</name>
    <name evidence="12" type="ordered locus">Hprae_1024</name>
</gene>
<evidence type="ECO:0000256" key="5">
    <source>
        <dbReference type="ARBA" id="ARBA00022840"/>
    </source>
</evidence>
<keyword evidence="7 9" id="KW-0234">DNA repair</keyword>
<dbReference type="PIRSF" id="PIRSF037677">
    <property type="entry name" value="DNA_mis_repair_Msh6"/>
    <property type="match status" value="1"/>
</dbReference>
<dbReference type="InterPro" id="IPR027417">
    <property type="entry name" value="P-loop_NTPase"/>
</dbReference>
<organism evidence="12 13">
    <name type="scientific">Halanaerobium praevalens (strain ATCC 33744 / DSM 2228 / GSL)</name>
    <dbReference type="NCBI Taxonomy" id="572479"/>
    <lineage>
        <taxon>Bacteria</taxon>
        <taxon>Bacillati</taxon>
        <taxon>Bacillota</taxon>
        <taxon>Clostridia</taxon>
        <taxon>Halanaerobiales</taxon>
        <taxon>Halanaerobiaceae</taxon>
        <taxon>Halanaerobium</taxon>
    </lineage>
</organism>
<dbReference type="InterPro" id="IPR036187">
    <property type="entry name" value="DNA_mismatch_repair_MutS_sf"/>
</dbReference>
<dbReference type="InterPro" id="IPR007696">
    <property type="entry name" value="DNA_mismatch_repair_MutS_core"/>
</dbReference>
<dbReference type="Gene3D" id="3.30.420.110">
    <property type="entry name" value="MutS, connector domain"/>
    <property type="match status" value="1"/>
</dbReference>
<keyword evidence="3 9" id="KW-0547">Nucleotide-binding</keyword>
<dbReference type="AlphaFoldDB" id="E3DLD8"/>
<dbReference type="GO" id="GO:0006298">
    <property type="term" value="P:mismatch repair"/>
    <property type="evidence" value="ECO:0007669"/>
    <property type="project" value="UniProtKB-UniRule"/>
</dbReference>
<dbReference type="Pfam" id="PF05192">
    <property type="entry name" value="MutS_III"/>
    <property type="match status" value="1"/>
</dbReference>
<dbReference type="InterPro" id="IPR007860">
    <property type="entry name" value="DNA_mmatch_repair_MutS_con_dom"/>
</dbReference>
<dbReference type="FunFam" id="3.40.50.300:FF:000870">
    <property type="entry name" value="MutS protein homolog 4"/>
    <property type="match status" value="1"/>
</dbReference>
<evidence type="ECO:0000256" key="9">
    <source>
        <dbReference type="HAMAP-Rule" id="MF_00096"/>
    </source>
</evidence>
<evidence type="ECO:0000256" key="10">
    <source>
        <dbReference type="RuleBase" id="RU003756"/>
    </source>
</evidence>
<dbReference type="CDD" id="cd03284">
    <property type="entry name" value="ABC_MutS1"/>
    <property type="match status" value="1"/>
</dbReference>
<dbReference type="GO" id="GO:0003684">
    <property type="term" value="F:damaged DNA binding"/>
    <property type="evidence" value="ECO:0007669"/>
    <property type="project" value="UniProtKB-UniRule"/>
</dbReference>
<dbReference type="SUPFAM" id="SSF48334">
    <property type="entry name" value="DNA repair protein MutS, domain III"/>
    <property type="match status" value="1"/>
</dbReference>
<evidence type="ECO:0000313" key="12">
    <source>
        <dbReference type="EMBL" id="ADO77177.1"/>
    </source>
</evidence>
<protein>
    <recommendedName>
        <fullName evidence="2 9">DNA mismatch repair protein MutS</fullName>
    </recommendedName>
</protein>
<dbReference type="NCBIfam" id="NF003810">
    <property type="entry name" value="PRK05399.1"/>
    <property type="match status" value="1"/>
</dbReference>
<reference evidence="12 13" key="2">
    <citation type="journal article" date="2011" name="Stand. Genomic Sci.">
        <title>Complete genome sequence of the extremely halophilic Halanaerobium praevalens type strain (GSL).</title>
        <authorList>
            <person name="Ivanova N."/>
            <person name="Sikorski J."/>
            <person name="Chertkov O."/>
            <person name="Nolan M."/>
            <person name="Lucas S."/>
            <person name="Hammon N."/>
            <person name="Deshpande S."/>
            <person name="Cheng J.F."/>
            <person name="Tapia R."/>
            <person name="Han C."/>
            <person name="Goodwin L."/>
            <person name="Pitluck S."/>
            <person name="Huntemann M."/>
            <person name="Liolios K."/>
            <person name="Pagani I."/>
            <person name="Mavromatis K."/>
            <person name="Ovchinikova G."/>
            <person name="Pati A."/>
            <person name="Chen A."/>
            <person name="Palaniappan K."/>
            <person name="Land M."/>
            <person name="Hauser L."/>
            <person name="Brambilla E.M."/>
            <person name="Kannan K.P."/>
            <person name="Rohde M."/>
            <person name="Tindall B.J."/>
            <person name="Goker M."/>
            <person name="Detter J.C."/>
            <person name="Woyke T."/>
            <person name="Bristow J."/>
            <person name="Eisen J.A."/>
            <person name="Markowitz V."/>
            <person name="Hugenholtz P."/>
            <person name="Kyrpides N.C."/>
            <person name="Klenk H.P."/>
            <person name="Lapidus A."/>
        </authorList>
    </citation>
    <scope>NUCLEOTIDE SEQUENCE [LARGE SCALE GENOMIC DNA]</scope>
    <source>
        <strain evidence="13">ATCC 33744 / DSM 2228 / GSL</strain>
    </source>
</reference>
<dbReference type="Gene3D" id="1.10.1420.10">
    <property type="match status" value="2"/>
</dbReference>
<dbReference type="eggNOG" id="COG0249">
    <property type="taxonomic scope" value="Bacteria"/>
</dbReference>
<evidence type="ECO:0000256" key="8">
    <source>
        <dbReference type="ARBA" id="ARBA00024647"/>
    </source>
</evidence>
<evidence type="ECO:0000259" key="11">
    <source>
        <dbReference type="PROSITE" id="PS00486"/>
    </source>
</evidence>
<feature type="binding site" evidence="9">
    <location>
        <begin position="618"/>
        <end position="625"/>
    </location>
    <ligand>
        <name>ATP</name>
        <dbReference type="ChEBI" id="CHEBI:30616"/>
    </ligand>
</feature>
<evidence type="ECO:0000256" key="4">
    <source>
        <dbReference type="ARBA" id="ARBA00022763"/>
    </source>
</evidence>
<dbReference type="NCBIfam" id="TIGR01070">
    <property type="entry name" value="mutS1"/>
    <property type="match status" value="1"/>
</dbReference>
<sequence>MAKLTPMMKQYHDLKNKYQDSILFFRLGDFYEMFGQDAKKAAKILDIALTARNKGGGEKIPMAGVPYHSAASYIEKLIKNGIKVAICEQLEDPSASSGIVKRDVIRVVTPGTVIENEILAENENNYLAAAFKYGNYYGFSYTDISTGEFYLTEFPASETDKLKDEINRISPREILLDQKIAQTKLIKELQNIYNFTLNILENKKYDRLYQGILDHFQLKSLEGFGCEEMKAAVYAAGQVLAYLGDTQKRTINQITLLKAYHLEDYMVLDSASRRNLELTATIRDNQRSGSLLSIIDQTVTSMGGREIKKWINQPLIQKKAIEQRHTALEEIIDNYQVLDKLRAELNEIYDLERIMSKITYQSANARDLVALKNSLAKLPAVENLMQNLKSDLIIEMQTKFDLLEDMHDLIEKAIKSEPPTTITEGGIIASDYNSSLDQLRDLVSSGKDWITKLQKEEREKTGINTLKVGFNKVFGYYLEVTNSHTDKVPERYERKQTLSNSERYIIPKLKEKEAEVLGAEEKINDLEHKLFIEIREKIAQEVERINQTAAVIAQLDVLLAFSYLAIENNYTKPEVNNGPAIKIKNGRHPVVEKMFTEQFVPNDCYLDQTEQRFVIITGPNMSGKSTYMRQVALIVLMAQVGSYVPAEEALIGLTDRIFTRVGASDDLTTGQSTFMVEMNEVANIVNNSTEKSLIILDEVGRGTSTYDGVSIAWSVSEYLNNPERIGARTLFATHYHELTRLEDEYPGIKNYNVLVEEDKNGVHFLHRIIEGRADDSYGIEVARLAGLPEEIIISAQKILNRLEKNNQMPVRKLEKTVTDSQHQQLPLFNKENNPVLKKLDEQDILEMTPMDAMNFLYSLKKDLKKEEK</sequence>
<dbReference type="InterPro" id="IPR017261">
    <property type="entry name" value="DNA_mismatch_repair_MutS/MSH"/>
</dbReference>
<dbReference type="PANTHER" id="PTHR11361:SF34">
    <property type="entry name" value="DNA MISMATCH REPAIR PROTEIN MSH1, MITOCHONDRIAL"/>
    <property type="match status" value="1"/>
</dbReference>
<dbReference type="GO" id="GO:0005524">
    <property type="term" value="F:ATP binding"/>
    <property type="evidence" value="ECO:0007669"/>
    <property type="project" value="UniProtKB-UniRule"/>
</dbReference>
<comment type="function">
    <text evidence="8 9">This protein is involved in the repair of mismatches in DNA. It is possible that it carries out the mismatch recognition step. This protein has a weak ATPase activity.</text>
</comment>
<reference evidence="13" key="1">
    <citation type="submission" date="2010-10" db="EMBL/GenBank/DDBJ databases">
        <title>The complete genome of Halanaerobium praevalens DSM 2228.</title>
        <authorList>
            <consortium name="US DOE Joint Genome Institute (JGI-PGF)"/>
            <person name="Lucas S."/>
            <person name="Copeland A."/>
            <person name="Lapidus A."/>
            <person name="Glavina del Rio T."/>
            <person name="Dalin E."/>
            <person name="Tice H."/>
            <person name="Bruce D."/>
            <person name="Goodwin L."/>
            <person name="Pitluck S."/>
            <person name="Kyrpides N."/>
            <person name="Mavromatis K."/>
            <person name="Ivanova N."/>
            <person name="Ovchinnikova G."/>
            <person name="Chertkov O."/>
            <person name="Detter J.C."/>
            <person name="Han C."/>
            <person name="Larimer F."/>
            <person name="Land M."/>
            <person name="Hauser L."/>
            <person name="Markowitz V."/>
            <person name="Cheng J.-F."/>
            <person name="Hugenholtz P."/>
            <person name="Woyke T."/>
            <person name="Wu D."/>
            <person name="Tindall B."/>
            <person name="Pomrenke H.G."/>
            <person name="Brambilla E."/>
            <person name="Klenk H.-P."/>
            <person name="Eisen J.A."/>
        </authorList>
    </citation>
    <scope>NUCLEOTIDE SEQUENCE [LARGE SCALE GENOMIC DNA]</scope>
    <source>
        <strain evidence="13">ATCC 33744 / DSM 2228 / GSL</strain>
    </source>
</reference>
<dbReference type="FunFam" id="1.10.1420.10:FF:000001">
    <property type="entry name" value="DNA mismatch repair protein MutS"/>
    <property type="match status" value="1"/>
</dbReference>
<accession>E3DLD8</accession>
<dbReference type="PANTHER" id="PTHR11361">
    <property type="entry name" value="DNA MISMATCH REPAIR PROTEIN MUTS FAMILY MEMBER"/>
    <property type="match status" value="1"/>
</dbReference>
<proteinExistence type="inferred from homology"/>
<dbReference type="InterPro" id="IPR000432">
    <property type="entry name" value="DNA_mismatch_repair_MutS_C"/>
</dbReference>
<evidence type="ECO:0000256" key="3">
    <source>
        <dbReference type="ARBA" id="ARBA00022741"/>
    </source>
</evidence>
<dbReference type="Gene3D" id="3.40.50.300">
    <property type="entry name" value="P-loop containing nucleotide triphosphate hydrolases"/>
    <property type="match status" value="1"/>
</dbReference>
<dbReference type="GO" id="GO:0005829">
    <property type="term" value="C:cytosol"/>
    <property type="evidence" value="ECO:0007669"/>
    <property type="project" value="TreeGrafter"/>
</dbReference>
<dbReference type="Pfam" id="PF05190">
    <property type="entry name" value="MutS_IV"/>
    <property type="match status" value="1"/>
</dbReference>
<dbReference type="InterPro" id="IPR007861">
    <property type="entry name" value="DNA_mismatch_repair_MutS_clamp"/>
</dbReference>
<dbReference type="OrthoDB" id="9802448at2"/>
<dbReference type="RefSeq" id="WP_014553210.1">
    <property type="nucleotide sequence ID" value="NC_017455.1"/>
</dbReference>
<dbReference type="InterPro" id="IPR007695">
    <property type="entry name" value="DNA_mismatch_repair_MutS-lik_N"/>
</dbReference>
<dbReference type="PROSITE" id="PS00486">
    <property type="entry name" value="DNA_MISMATCH_REPAIR_2"/>
    <property type="match status" value="1"/>
</dbReference>
<dbReference type="InterPro" id="IPR016151">
    <property type="entry name" value="DNA_mismatch_repair_MutS_N"/>
</dbReference>
<feature type="domain" description="DNA mismatch repair proteins mutS family" evidence="11">
    <location>
        <begin position="692"/>
        <end position="708"/>
    </location>
</feature>
<dbReference type="InterPro" id="IPR005748">
    <property type="entry name" value="DNA_mismatch_repair_MutS"/>
</dbReference>
<dbReference type="InterPro" id="IPR036678">
    <property type="entry name" value="MutS_con_dom_sf"/>
</dbReference>
<dbReference type="GO" id="GO:0030983">
    <property type="term" value="F:mismatched DNA binding"/>
    <property type="evidence" value="ECO:0007669"/>
    <property type="project" value="InterPro"/>
</dbReference>
<dbReference type="SUPFAM" id="SSF52540">
    <property type="entry name" value="P-loop containing nucleoside triphosphate hydrolases"/>
    <property type="match status" value="1"/>
</dbReference>
<keyword evidence="13" id="KW-1185">Reference proteome</keyword>
<evidence type="ECO:0000256" key="2">
    <source>
        <dbReference type="ARBA" id="ARBA00021982"/>
    </source>
</evidence>
<dbReference type="InterPro" id="IPR045076">
    <property type="entry name" value="MutS"/>
</dbReference>
<dbReference type="HAMAP" id="MF_00096">
    <property type="entry name" value="MutS"/>
    <property type="match status" value="1"/>
</dbReference>
<evidence type="ECO:0000256" key="7">
    <source>
        <dbReference type="ARBA" id="ARBA00023204"/>
    </source>
</evidence>
<dbReference type="Proteomes" id="UP000006866">
    <property type="component" value="Chromosome"/>
</dbReference>
<dbReference type="Pfam" id="PF05188">
    <property type="entry name" value="MutS_II"/>
    <property type="match status" value="1"/>
</dbReference>
<dbReference type="PATRIC" id="fig|572479.3.peg.1035"/>
<keyword evidence="5 9" id="KW-0067">ATP-binding</keyword>
<dbReference type="SMART" id="SM00533">
    <property type="entry name" value="MUTSd"/>
    <property type="match status" value="1"/>
</dbReference>
<dbReference type="KEGG" id="hpk:Hprae_1024"/>
<dbReference type="GO" id="GO:0140664">
    <property type="term" value="F:ATP-dependent DNA damage sensor activity"/>
    <property type="evidence" value="ECO:0007669"/>
    <property type="project" value="InterPro"/>
</dbReference>
<dbReference type="Gene3D" id="3.40.1170.10">
    <property type="entry name" value="DNA repair protein MutS, domain I"/>
    <property type="match status" value="1"/>
</dbReference>
<keyword evidence="4 9" id="KW-0227">DNA damage</keyword>
<dbReference type="Pfam" id="PF00488">
    <property type="entry name" value="MutS_V"/>
    <property type="match status" value="1"/>
</dbReference>
<dbReference type="FunFam" id="3.40.1170.10:FF:000001">
    <property type="entry name" value="DNA mismatch repair protein MutS"/>
    <property type="match status" value="1"/>
</dbReference>
<dbReference type="SMART" id="SM00534">
    <property type="entry name" value="MUTSac"/>
    <property type="match status" value="1"/>
</dbReference>
<dbReference type="Pfam" id="PF01624">
    <property type="entry name" value="MutS_I"/>
    <property type="match status" value="1"/>
</dbReference>
<evidence type="ECO:0000256" key="1">
    <source>
        <dbReference type="ARBA" id="ARBA00006271"/>
    </source>
</evidence>
<keyword evidence="6 9" id="KW-0238">DNA-binding</keyword>
<evidence type="ECO:0000313" key="13">
    <source>
        <dbReference type="Proteomes" id="UP000006866"/>
    </source>
</evidence>
<dbReference type="HOGENOM" id="CLU_002472_4_0_9"/>
<comment type="similarity">
    <text evidence="1 9 10">Belongs to the DNA mismatch repair MutS family.</text>
</comment>